<feature type="region of interest" description="Disordered" evidence="1">
    <location>
        <begin position="1"/>
        <end position="120"/>
    </location>
</feature>
<evidence type="ECO:0000313" key="5">
    <source>
        <dbReference type="Proteomes" id="UP000027443"/>
    </source>
</evidence>
<evidence type="ECO:0000259" key="3">
    <source>
        <dbReference type="PROSITE" id="PS51175"/>
    </source>
</evidence>
<feature type="compositionally biased region" description="Acidic residues" evidence="1">
    <location>
        <begin position="169"/>
        <end position="185"/>
    </location>
</feature>
<feature type="compositionally biased region" description="Gly residues" evidence="1">
    <location>
        <begin position="107"/>
        <end position="119"/>
    </location>
</feature>
<feature type="compositionally biased region" description="Pro residues" evidence="1">
    <location>
        <begin position="91"/>
        <end position="106"/>
    </location>
</feature>
<feature type="domain" description="CBM6" evidence="3">
    <location>
        <begin position="190"/>
        <end position="322"/>
    </location>
</feature>
<dbReference type="RefSeq" id="WP_049978135.1">
    <property type="nucleotide sequence ID" value="NZ_JHDU01000021.1"/>
</dbReference>
<dbReference type="InterPro" id="IPR008979">
    <property type="entry name" value="Galactose-bd-like_sf"/>
</dbReference>
<evidence type="ECO:0000256" key="1">
    <source>
        <dbReference type="SAM" id="MobiDB-lite"/>
    </source>
</evidence>
<evidence type="ECO:0000313" key="4">
    <source>
        <dbReference type="EMBL" id="KDR62078.1"/>
    </source>
</evidence>
<keyword evidence="2" id="KW-0472">Membrane</keyword>
<feature type="compositionally biased region" description="Low complexity" evidence="1">
    <location>
        <begin position="78"/>
        <end position="90"/>
    </location>
</feature>
<sequence>MTPGPGNNGASGDNGTPEGDDPFGYLYADGQAAGATPPGGGGGYGYPGPRSSYNQVRAVGERRYGGQQAQGQQGGYGYPPQQQPYGQAPQGVPPPQQQHGAPPPVAPGGGHGRGSGSGGPNTRMLLIGAVAVVVAVIVVIAVTMFSGDDDKGDEAGKDTAPTADAGGGEGEDEQQEKPQDDEEDKPVDLPKTDAKALKLEGGTVTASDIQGAEAGTYVAGFNKVGAKVTWTVNGIPEDAGYSLRVSYGVPGKAANATILVNGKAQERPLNMDNFANVEEGEWSDKWVNTWAVVNLTKGTNTITLSCEEGNQCDANFDQLWLKEGTQG</sequence>
<dbReference type="PROSITE" id="PS51175">
    <property type="entry name" value="CBM6"/>
    <property type="match status" value="1"/>
</dbReference>
<dbReference type="Gene3D" id="2.60.120.260">
    <property type="entry name" value="Galactose-binding domain-like"/>
    <property type="match status" value="1"/>
</dbReference>
<keyword evidence="2" id="KW-0812">Transmembrane</keyword>
<dbReference type="Proteomes" id="UP000027443">
    <property type="component" value="Unassembled WGS sequence"/>
</dbReference>
<accession>A0ABR4S8V4</accession>
<dbReference type="SUPFAM" id="SSF49785">
    <property type="entry name" value="Galactose-binding domain-like"/>
    <property type="match status" value="1"/>
</dbReference>
<dbReference type="EMBL" id="JHDU01000021">
    <property type="protein sequence ID" value="KDR62078.1"/>
    <property type="molecule type" value="Genomic_DNA"/>
</dbReference>
<keyword evidence="5" id="KW-1185">Reference proteome</keyword>
<feature type="transmembrane region" description="Helical" evidence="2">
    <location>
        <begin position="125"/>
        <end position="145"/>
    </location>
</feature>
<feature type="region of interest" description="Disordered" evidence="1">
    <location>
        <begin position="147"/>
        <end position="189"/>
    </location>
</feature>
<dbReference type="InterPro" id="IPR005084">
    <property type="entry name" value="CBM6"/>
</dbReference>
<reference evidence="4 5" key="1">
    <citation type="submission" date="2014-03" db="EMBL/GenBank/DDBJ databases">
        <title>Genome Sequence of Streptomyces wadayamensis A23 strain, an endophytic actinobacteria from Citrus reticulata.</title>
        <authorList>
            <person name="de Oliveira L.G."/>
            <person name="Tormet G.D."/>
            <person name="Marcon J."/>
            <person name="Samborsky M."/>
            <person name="Araujo W.L."/>
            <person name="de Azevedo J.L."/>
        </authorList>
    </citation>
    <scope>NUCLEOTIDE SEQUENCE [LARGE SCALE GENOMIC DNA]</scope>
    <source>
        <strain evidence="4 5">A23</strain>
    </source>
</reference>
<evidence type="ECO:0000256" key="2">
    <source>
        <dbReference type="SAM" id="Phobius"/>
    </source>
</evidence>
<organism evidence="4 5">
    <name type="scientific">Streptomyces wadayamensis</name>
    <dbReference type="NCBI Taxonomy" id="141454"/>
    <lineage>
        <taxon>Bacteria</taxon>
        <taxon>Bacillati</taxon>
        <taxon>Actinomycetota</taxon>
        <taxon>Actinomycetes</taxon>
        <taxon>Kitasatosporales</taxon>
        <taxon>Streptomycetaceae</taxon>
        <taxon>Streptomyces</taxon>
    </lineage>
</organism>
<dbReference type="SUPFAM" id="SSF81995">
    <property type="entry name" value="beta-sandwich domain of Sec23/24"/>
    <property type="match status" value="1"/>
</dbReference>
<feature type="compositionally biased region" description="Gly residues" evidence="1">
    <location>
        <begin position="37"/>
        <end position="46"/>
    </location>
</feature>
<protein>
    <submittedName>
        <fullName evidence="4">Carbohydrate-binding protein</fullName>
    </submittedName>
</protein>
<comment type="caution">
    <text evidence="4">The sequence shown here is derived from an EMBL/GenBank/DDBJ whole genome shotgun (WGS) entry which is preliminary data.</text>
</comment>
<keyword evidence="2" id="KW-1133">Transmembrane helix</keyword>
<name>A0ABR4S8V4_9ACTN</name>
<proteinExistence type="predicted"/>
<gene>
    <name evidence="4" type="ORF">DC60_20600</name>
</gene>